<dbReference type="Proteomes" id="UP000604046">
    <property type="component" value="Unassembled WGS sequence"/>
</dbReference>
<accession>A0A812R696</accession>
<evidence type="ECO:0000256" key="2">
    <source>
        <dbReference type="SAM" id="MobiDB-lite"/>
    </source>
</evidence>
<proteinExistence type="predicted"/>
<organism evidence="3 4">
    <name type="scientific">Symbiodinium natans</name>
    <dbReference type="NCBI Taxonomy" id="878477"/>
    <lineage>
        <taxon>Eukaryota</taxon>
        <taxon>Sar</taxon>
        <taxon>Alveolata</taxon>
        <taxon>Dinophyceae</taxon>
        <taxon>Suessiales</taxon>
        <taxon>Symbiodiniaceae</taxon>
        <taxon>Symbiodinium</taxon>
    </lineage>
</organism>
<dbReference type="AlphaFoldDB" id="A0A812R696"/>
<keyword evidence="4" id="KW-1185">Reference proteome</keyword>
<name>A0A812R696_9DINO</name>
<comment type="caution">
    <text evidence="3">The sequence shown here is derived from an EMBL/GenBank/DDBJ whole genome shotgun (WGS) entry which is preliminary data.</text>
</comment>
<feature type="compositionally biased region" description="Polar residues" evidence="2">
    <location>
        <begin position="339"/>
        <end position="349"/>
    </location>
</feature>
<keyword evidence="1" id="KW-0175">Coiled coil</keyword>
<dbReference type="EMBL" id="CAJNDS010002307">
    <property type="protein sequence ID" value="CAE7423978.1"/>
    <property type="molecule type" value="Genomic_DNA"/>
</dbReference>
<feature type="region of interest" description="Disordered" evidence="2">
    <location>
        <begin position="335"/>
        <end position="356"/>
    </location>
</feature>
<feature type="coiled-coil region" evidence="1">
    <location>
        <begin position="289"/>
        <end position="316"/>
    </location>
</feature>
<evidence type="ECO:0000313" key="3">
    <source>
        <dbReference type="EMBL" id="CAE7423978.1"/>
    </source>
</evidence>
<gene>
    <name evidence="3" type="ORF">SNAT2548_LOCUS23066</name>
</gene>
<evidence type="ECO:0000256" key="1">
    <source>
        <dbReference type="SAM" id="Coils"/>
    </source>
</evidence>
<sequence>MSAAPSKSSRAIVGYAVLTMDWHDFCAKLRQDDGYVSLQGQCHDYPEKAIHEYAKLDQRRRLSLAWSDPDSLEKPLSKKQRLQKSTRTEYRILRLSFPAEEFQQKVSSGAIKLVQSQNAFEFNLTVDKFAQPVCDWDTVTIDKVSLMFKCTDECPSGSPALPLLSFYQISSPPLHCRLVSVIFRKAGLPDPPGRNWQLRVYFVNKDTLSHLAWLAVPFSKDAVGLVKHSVDNMPNNWTFYNFKEFWLAPDADDQTADSVTTARIPQSSSLSLFTSDSVSLLKLEQDLSVQFWTEKAREYKEEMMEHEAMKGDAKRRYQQAIDMIGAMDKQKKARVEGFLNNSVTQQSPDPGSDGAE</sequence>
<evidence type="ECO:0000313" key="4">
    <source>
        <dbReference type="Proteomes" id="UP000604046"/>
    </source>
</evidence>
<reference evidence="3" key="1">
    <citation type="submission" date="2021-02" db="EMBL/GenBank/DDBJ databases">
        <authorList>
            <person name="Dougan E. K."/>
            <person name="Rhodes N."/>
            <person name="Thang M."/>
            <person name="Chan C."/>
        </authorList>
    </citation>
    <scope>NUCLEOTIDE SEQUENCE</scope>
</reference>
<protein>
    <submittedName>
        <fullName evidence="3">Uncharacterized protein</fullName>
    </submittedName>
</protein>